<dbReference type="PANTHER" id="PTHR43736:SF1">
    <property type="entry name" value="DIHYDRONEOPTERIN TRIPHOSPHATE DIPHOSPHATASE"/>
    <property type="match status" value="1"/>
</dbReference>
<proteinExistence type="predicted"/>
<protein>
    <submittedName>
        <fullName evidence="2">GDP-mannose mannosyl hydrolase</fullName>
    </submittedName>
</protein>
<dbReference type="HOGENOM" id="CLU_037162_12_0_2"/>
<organism evidence="2 5">
    <name type="scientific">Halanaeroarchaeum sulfurireducens</name>
    <dbReference type="NCBI Taxonomy" id="1604004"/>
    <lineage>
        <taxon>Archaea</taxon>
        <taxon>Methanobacteriati</taxon>
        <taxon>Methanobacteriota</taxon>
        <taxon>Stenosarchaea group</taxon>
        <taxon>Halobacteria</taxon>
        <taxon>Halobacteriales</taxon>
        <taxon>Halobacteriaceae</taxon>
        <taxon>Halanaeroarchaeum</taxon>
    </lineage>
</organism>
<dbReference type="RefSeq" id="WP_079977784.1">
    <property type="nucleotide sequence ID" value="NZ_CP008874.1"/>
</dbReference>
<dbReference type="KEGG" id="hsu:HLASF_0941"/>
<dbReference type="Proteomes" id="UP000069906">
    <property type="component" value="Chromosome"/>
</dbReference>
<keyword evidence="5" id="KW-1185">Reference proteome</keyword>
<evidence type="ECO:0000313" key="4">
    <source>
        <dbReference type="Proteomes" id="UP000060390"/>
    </source>
</evidence>
<evidence type="ECO:0000313" key="5">
    <source>
        <dbReference type="Proteomes" id="UP000069906"/>
    </source>
</evidence>
<evidence type="ECO:0000259" key="1">
    <source>
        <dbReference type="PROSITE" id="PS51462"/>
    </source>
</evidence>
<dbReference type="OrthoDB" id="40462at2157"/>
<evidence type="ECO:0000313" key="3">
    <source>
        <dbReference type="EMBL" id="ALG81827.1"/>
    </source>
</evidence>
<dbReference type="STRING" id="1604004.HLASA_0930"/>
<keyword evidence="2" id="KW-0378">Hydrolase</keyword>
<dbReference type="GO" id="GO:0016787">
    <property type="term" value="F:hydrolase activity"/>
    <property type="evidence" value="ECO:0007669"/>
    <property type="project" value="UniProtKB-KW"/>
</dbReference>
<evidence type="ECO:0000313" key="2">
    <source>
        <dbReference type="EMBL" id="AKH97431.1"/>
    </source>
</evidence>
<dbReference type="GeneID" id="26010289"/>
<accession>A0A0F7P8E2</accession>
<dbReference type="KEGG" id="hsf:HLASA_0930"/>
<dbReference type="PROSITE" id="PS51462">
    <property type="entry name" value="NUDIX"/>
    <property type="match status" value="1"/>
</dbReference>
<dbReference type="EMBL" id="CP011564">
    <property type="protein sequence ID" value="ALG81827.1"/>
    <property type="molecule type" value="Genomic_DNA"/>
</dbReference>
<dbReference type="SUPFAM" id="SSF55811">
    <property type="entry name" value="Nudix"/>
    <property type="match status" value="1"/>
</dbReference>
<feature type="domain" description="Nudix hydrolase" evidence="1">
    <location>
        <begin position="31"/>
        <end position="161"/>
    </location>
</feature>
<reference evidence="4" key="2">
    <citation type="submission" date="2015-05" db="EMBL/GenBank/DDBJ databases">
        <title>Complete genome sequence of Halanaeroarchaeum sulfurireducens type strain M27-SA2, a sulfate-reducer haloarchaeon from marine anoxic lake Medee.</title>
        <authorList>
            <person name="Messina E."/>
            <person name="Kublanov I.V."/>
            <person name="Toshchakov S."/>
            <person name="Arcadi E."/>
            <person name="La Spada G."/>
            <person name="La Cono V."/>
            <person name="Yakimov M.M."/>
        </authorList>
    </citation>
    <scope>NUCLEOTIDE SEQUENCE [LARGE SCALE GENOMIC DNA]</scope>
    <source>
        <strain evidence="4">M27-SA2</strain>
    </source>
</reference>
<dbReference type="AlphaFoldDB" id="A0A0F7P8E2"/>
<sequence>MDNRDLADRSHLVEREEYIDEETWETIVQSMPIPSVDLVVKCPEGILLGKRANEPAKGEWFIPGGRIQKGEPLREAVHRIAEEELGIEVTIERSLGAYDHFYDASDVPESGGKHYIAHAYVVSATECDVIGDDQHSELRVFETIPSGLHSHVKIYFSEANVI</sequence>
<dbReference type="Proteomes" id="UP000060390">
    <property type="component" value="Chromosome"/>
</dbReference>
<dbReference type="InterPro" id="IPR015797">
    <property type="entry name" value="NUDIX_hydrolase-like_dom_sf"/>
</dbReference>
<dbReference type="EMBL" id="CP008874">
    <property type="protein sequence ID" value="AKH97431.1"/>
    <property type="molecule type" value="Genomic_DNA"/>
</dbReference>
<dbReference type="Pfam" id="PF00293">
    <property type="entry name" value="NUDIX"/>
    <property type="match status" value="1"/>
</dbReference>
<name>A0A0F7P8E2_9EURY</name>
<reference evidence="2 5" key="1">
    <citation type="journal article" date="2015" name="ISME J.">
        <title>Elemental sulfur and acetate can support life of a novel strictly anaerobic haloarchaeon.</title>
        <authorList>
            <person name="Sorokin D.Y."/>
            <person name="Kublanov I.V."/>
            <person name="Gavrilov S.N."/>
            <person name="Rojo D."/>
            <person name="Roman P."/>
            <person name="Golyshin P.N."/>
            <person name="Slepak V.Z."/>
            <person name="Smedile F."/>
            <person name="Ferrer M."/>
            <person name="Messina E."/>
            <person name="La Cono V."/>
            <person name="Yakimov M.M."/>
        </authorList>
    </citation>
    <scope>NUCLEOTIDE SEQUENCE [LARGE SCALE GENOMIC DNA]</scope>
    <source>
        <strain evidence="2 5">HSR2</strain>
    </source>
</reference>
<dbReference type="PANTHER" id="PTHR43736">
    <property type="entry name" value="ADP-RIBOSE PYROPHOSPHATASE"/>
    <property type="match status" value="1"/>
</dbReference>
<dbReference type="InterPro" id="IPR000086">
    <property type="entry name" value="NUDIX_hydrolase_dom"/>
</dbReference>
<dbReference type="Gene3D" id="3.90.79.10">
    <property type="entry name" value="Nucleoside Triphosphate Pyrophosphohydrolase"/>
    <property type="match status" value="1"/>
</dbReference>
<reference evidence="3 4" key="3">
    <citation type="journal article" date="2016" name="Stand. Genomic Sci.">
        <title>Complete genome sequence of 'Halanaeroarchaeum sulfurireducens' M27-SA2, a sulfur-reducing and acetate-oxidizing haloarchaeon from the deep-sea hypersaline anoxic lake Medee.</title>
        <authorList>
            <person name="Messina E."/>
            <person name="Sorokin D.Y."/>
            <person name="Kublanov I.V."/>
            <person name="Toshchakov S."/>
            <person name="Lopatina A."/>
            <person name="Arcadi E."/>
            <person name="Smedile F."/>
            <person name="La Spada G."/>
            <person name="La Cono V."/>
            <person name="Yakimov M.M."/>
        </authorList>
    </citation>
    <scope>NUCLEOTIDE SEQUENCE [LARGE SCALE GENOMIC DNA]</scope>
    <source>
        <strain evidence="3 4">M27-SA2</strain>
    </source>
</reference>
<gene>
    <name evidence="3" type="ORF">HLASA_0930</name>
    <name evidence="2" type="ORF">HLASF_0941</name>
</gene>